<keyword evidence="4" id="KW-0479">Metal-binding</keyword>
<dbReference type="GO" id="GO:0000932">
    <property type="term" value="C:P-body"/>
    <property type="evidence" value="ECO:0007669"/>
    <property type="project" value="TreeGrafter"/>
</dbReference>
<name>A0A091DG93_FUKDA</name>
<organism evidence="11 12">
    <name type="scientific">Fukomys damarensis</name>
    <name type="common">Damaraland mole rat</name>
    <name type="synonym">Cryptomys damarensis</name>
    <dbReference type="NCBI Taxonomy" id="885580"/>
    <lineage>
        <taxon>Eukaryota</taxon>
        <taxon>Metazoa</taxon>
        <taxon>Chordata</taxon>
        <taxon>Craniata</taxon>
        <taxon>Vertebrata</taxon>
        <taxon>Euteleostomi</taxon>
        <taxon>Mammalia</taxon>
        <taxon>Eutheria</taxon>
        <taxon>Euarchontoglires</taxon>
        <taxon>Glires</taxon>
        <taxon>Rodentia</taxon>
        <taxon>Hystricomorpha</taxon>
        <taxon>Bathyergidae</taxon>
        <taxon>Fukomys</taxon>
    </lineage>
</organism>
<dbReference type="Pfam" id="PF17849">
    <property type="entry name" value="OB_Dis3"/>
    <property type="match status" value="1"/>
</dbReference>
<dbReference type="InterPro" id="IPR041093">
    <property type="entry name" value="Dis3l2-like_C"/>
</dbReference>
<evidence type="ECO:0000256" key="4">
    <source>
        <dbReference type="ARBA" id="ARBA00022723"/>
    </source>
</evidence>
<proteinExistence type="predicted"/>
<dbReference type="Proteomes" id="UP000028990">
    <property type="component" value="Unassembled WGS sequence"/>
</dbReference>
<dbReference type="Gene3D" id="2.40.50.140">
    <property type="entry name" value="Nucleic acid-binding proteins"/>
    <property type="match status" value="1"/>
</dbReference>
<feature type="domain" description="RNB" evidence="10">
    <location>
        <begin position="297"/>
        <end position="688"/>
    </location>
</feature>
<dbReference type="Pfam" id="PF17877">
    <property type="entry name" value="Dis3l2_C_term"/>
    <property type="match status" value="1"/>
</dbReference>
<evidence type="ECO:0000256" key="9">
    <source>
        <dbReference type="SAM" id="MobiDB-lite"/>
    </source>
</evidence>
<dbReference type="PANTHER" id="PTHR23355:SF9">
    <property type="entry name" value="DIS3-LIKE EXONUCLEASE 2"/>
    <property type="match status" value="1"/>
</dbReference>
<evidence type="ECO:0000256" key="1">
    <source>
        <dbReference type="ARBA" id="ARBA00004496"/>
    </source>
</evidence>
<evidence type="ECO:0000256" key="6">
    <source>
        <dbReference type="ARBA" id="ARBA00022839"/>
    </source>
</evidence>
<keyword evidence="8" id="KW-0694">RNA-binding</keyword>
<dbReference type="PANTHER" id="PTHR23355">
    <property type="entry name" value="RIBONUCLEASE"/>
    <property type="match status" value="1"/>
</dbReference>
<keyword evidence="3" id="KW-0540">Nuclease</keyword>
<dbReference type="GO" id="GO:0000175">
    <property type="term" value="F:3'-5'-RNA exonuclease activity"/>
    <property type="evidence" value="ECO:0007669"/>
    <property type="project" value="TreeGrafter"/>
</dbReference>
<reference evidence="11 12" key="1">
    <citation type="submission" date="2013-11" db="EMBL/GenBank/DDBJ databases">
        <title>The Damaraland mole rat (Fukomys damarensis) genome and evolution of African mole rats.</title>
        <authorList>
            <person name="Gladyshev V.N."/>
            <person name="Fang X."/>
        </authorList>
    </citation>
    <scope>NUCLEOTIDE SEQUENCE [LARGE SCALE GENOMIC DNA]</scope>
    <source>
        <tissue evidence="11">Liver</tissue>
    </source>
</reference>
<sequence>MEMCVICSLVEERSTQTMNGAQPVGEPCEQSGPEDTSAERRWRGRILEELNPARKEKVIKPESSDKETEAAYESDLPEEPRGHHLPQQPSKGCSASPDVIIEAQYDDSDSEDGPGNAQNALADGVRRLSVCARDKGKDESTPMSPDPRALTEKLLQRSAKVVYILEKKHSRAATGILKLLAEKNSDLFRKYALFSPADHRVPRIHVPLKDCPQNFLTRPKDYANTLFICRIVDWKEDSNFALGQLAKSLGQAGEIEPETEGILTEYGVDFSEFSSEVLECLPQSLPWTVPPEEVSKRRDLRKECVFTIDPLTARDLDDALSCRPLADGTFQVGVHIADVSYFVPEGSQLDKVAAERATSVYLVQKVFGPSLDPGTGKNPMPGINSSAVGKVVPMLPRLLCEELCSLNPMSDKLTFSVIWTLTSEGKILEEWFGRTIIRSCTKLSYEHAQSMIERPAEKIPEQELPPISPEHSSEEVHRAVLNLHRIAKRLRQQRFTDGALRLDQLKLAFTLDCETGLPQGCHIYEYRDSNKRALCGVAQLLECHQPVWQISVPAVAQAVYAAREVERAGLQESAARLVEEFMLLANMAVAHRIHHAFPEQALLRRHPPPQTKMLGDLVEFCTQMGLAVDVSSAGALNKSLTRIFGDDKYALARKEVLTNMFSRPMQPGALQKQADLCNDRRMASKRVQELSTGLFFAVLVKESGPLESEAMVMGVLNQAFDVLVLRFGVQKRIYCNALALRSYHFQKVGKKPELTLVWEPEDPEQEPVRQVSTPLIPACACALTCTLPPSSAGPMSGSGPCPPAARSDTLLGPPLPGQGLFTWGPMSESLRAQTRHPEVREQLAFGHPAPRHLPGYASCLAHSALQLLWFFLGTSGLGNQLAGQCGAACNYSTLSVSPSHAARPQVVTVFSLVEVILRAEASALKYSAVLKRPGHEGCPGLEDTEPEDTEPEA</sequence>
<dbReference type="FunFam" id="2.40.50.140:FF:000177">
    <property type="entry name" value="DIS3-like exonuclease 2"/>
    <property type="match status" value="1"/>
</dbReference>
<dbReference type="GO" id="GO:0046872">
    <property type="term" value="F:metal ion binding"/>
    <property type="evidence" value="ECO:0007669"/>
    <property type="project" value="UniProtKB-KW"/>
</dbReference>
<dbReference type="FunFam" id="2.40.50.700:FF:000003">
    <property type="entry name" value="DIS3-like exonuclease 2"/>
    <property type="match status" value="1"/>
</dbReference>
<evidence type="ECO:0000256" key="7">
    <source>
        <dbReference type="ARBA" id="ARBA00022842"/>
    </source>
</evidence>
<dbReference type="Gene3D" id="2.40.50.700">
    <property type="match status" value="1"/>
</dbReference>
<feature type="compositionally biased region" description="Basic and acidic residues" evidence="9">
    <location>
        <begin position="37"/>
        <end position="69"/>
    </location>
</feature>
<evidence type="ECO:0000256" key="2">
    <source>
        <dbReference type="ARBA" id="ARBA00022490"/>
    </source>
</evidence>
<keyword evidence="12" id="KW-1185">Reference proteome</keyword>
<comment type="subcellular location">
    <subcellularLocation>
        <location evidence="1">Cytoplasm</location>
    </subcellularLocation>
</comment>
<dbReference type="InterPro" id="IPR012340">
    <property type="entry name" value="NA-bd_OB-fold"/>
</dbReference>
<dbReference type="InterPro" id="IPR041505">
    <property type="entry name" value="Dis3_CSD2"/>
</dbReference>
<feature type="region of interest" description="Disordered" evidence="9">
    <location>
        <begin position="14"/>
        <end position="95"/>
    </location>
</feature>
<evidence type="ECO:0000313" key="12">
    <source>
        <dbReference type="Proteomes" id="UP000028990"/>
    </source>
</evidence>
<keyword evidence="2" id="KW-0963">Cytoplasm</keyword>
<dbReference type="GO" id="GO:0006402">
    <property type="term" value="P:mRNA catabolic process"/>
    <property type="evidence" value="ECO:0007669"/>
    <property type="project" value="TreeGrafter"/>
</dbReference>
<dbReference type="InterPro" id="IPR050180">
    <property type="entry name" value="RNR_Ribonuclease"/>
</dbReference>
<gene>
    <name evidence="11" type="ORF">H920_08504</name>
</gene>
<keyword evidence="5" id="KW-0378">Hydrolase</keyword>
<dbReference type="EMBL" id="KN122502">
    <property type="protein sequence ID" value="KFO30092.1"/>
    <property type="molecule type" value="Genomic_DNA"/>
</dbReference>
<dbReference type="SUPFAM" id="SSF50249">
    <property type="entry name" value="Nucleic acid-binding proteins"/>
    <property type="match status" value="2"/>
</dbReference>
<dbReference type="GO" id="GO:0010587">
    <property type="term" value="P:miRNA catabolic process"/>
    <property type="evidence" value="ECO:0007669"/>
    <property type="project" value="TreeGrafter"/>
</dbReference>
<protein>
    <submittedName>
        <fullName evidence="11">DIS3-like exonuclease 2</fullName>
    </submittedName>
</protein>
<evidence type="ECO:0000256" key="8">
    <source>
        <dbReference type="ARBA" id="ARBA00022884"/>
    </source>
</evidence>
<dbReference type="GO" id="GO:0008266">
    <property type="term" value="F:poly(U) RNA binding"/>
    <property type="evidence" value="ECO:0007669"/>
    <property type="project" value="UniProtKB-ARBA"/>
</dbReference>
<dbReference type="eggNOG" id="KOG2102">
    <property type="taxonomic scope" value="Eukaryota"/>
</dbReference>
<dbReference type="SMART" id="SM00955">
    <property type="entry name" value="RNB"/>
    <property type="match status" value="1"/>
</dbReference>
<evidence type="ECO:0000256" key="5">
    <source>
        <dbReference type="ARBA" id="ARBA00022801"/>
    </source>
</evidence>
<dbReference type="Pfam" id="PF00773">
    <property type="entry name" value="RNB"/>
    <property type="match status" value="2"/>
</dbReference>
<evidence type="ECO:0000313" key="11">
    <source>
        <dbReference type="EMBL" id="KFO30092.1"/>
    </source>
</evidence>
<dbReference type="InterPro" id="IPR001900">
    <property type="entry name" value="RNase_II/R"/>
</dbReference>
<accession>A0A091DG93</accession>
<keyword evidence="6 11" id="KW-0269">Exonuclease</keyword>
<keyword evidence="7" id="KW-0460">Magnesium</keyword>
<dbReference type="AlphaFoldDB" id="A0A091DG93"/>
<evidence type="ECO:0000256" key="3">
    <source>
        <dbReference type="ARBA" id="ARBA00022722"/>
    </source>
</evidence>
<evidence type="ECO:0000259" key="10">
    <source>
        <dbReference type="SMART" id="SM00955"/>
    </source>
</evidence>